<dbReference type="PROSITE" id="PS51278">
    <property type="entry name" value="GATASE_TYPE_2"/>
    <property type="match status" value="1"/>
</dbReference>
<dbReference type="GO" id="GO:0004066">
    <property type="term" value="F:asparagine synthase (glutamine-hydrolyzing) activity"/>
    <property type="evidence" value="ECO:0007669"/>
    <property type="project" value="UniProtKB-EC"/>
</dbReference>
<dbReference type="Proteomes" id="UP001193035">
    <property type="component" value="Unassembled WGS sequence"/>
</dbReference>
<comment type="pathway">
    <text evidence="1">Amino-acid biosynthesis; L-asparagine biosynthesis; L-asparagine from L-aspartate (L-Gln route): step 1/1.</text>
</comment>
<evidence type="ECO:0000313" key="10">
    <source>
        <dbReference type="Proteomes" id="UP001193035"/>
    </source>
</evidence>
<dbReference type="InterPro" id="IPR017932">
    <property type="entry name" value="GATase_2_dom"/>
</dbReference>
<dbReference type="Pfam" id="PF13537">
    <property type="entry name" value="GATase_7"/>
    <property type="match status" value="1"/>
</dbReference>
<sequence>MCGICGILRIDPSSEAPDEGLAARMAATLAHRGPNDDGTWSDDHVALGFRRLSVIDLSYAGHQPMTNEDGTEVIVFNGEIYNFQELKKKHRLEERGHIFKSRTDTEVLIHLYEEMGLDMVAELNGMFAFAIWDSRSRELHLVRDRYGIKPFFYQSDEAYFRFGSEIKAIIADERVERKPSLQALHDFLTFNYIPGTQTAFEGILEVPPGHHMTVTAGGEISIKRYWDLHFRADAAMAEEHAVARSYELMDKALQRRLIADVPIGVFLSGGLDSSTLVALMHKHVDEPVHTYSVGFEDQSFNELPYARIVADKFNTVHREVTVTADMVRGMLPKYLSFTDEPYGDGSAIPTYFVSELAKDEVVVVLSGEGGDEAFAGYDTHAAYNVYSQARKIPGFIRNGVVRPLVNLLPVSDKKLSFEFKAKRFLGGLDLPPAEAHLWWRIVLGEAEKFDLYAEGLANVAALQPSVRHFSAAFDHCGADEILSRLMYIDSTIFLPDDLMIKNDRMTMAHSLEARVPFTDPELTAFLATVPPHLKMKNRRKKHLMRRAMENDLPESILNKKKVGLEMPYSRWLKRELKDLMMRYLGPDNIARIGLFRPQAIQRLIDDHLNGRRDNGRPLWGLLNYVMWYELYIDTQPGLRKTQMVEMT</sequence>
<keyword evidence="4" id="KW-0547">Nucleotide-binding</keyword>
<evidence type="ECO:0000256" key="7">
    <source>
        <dbReference type="ARBA" id="ARBA00048741"/>
    </source>
</evidence>
<dbReference type="EMBL" id="VCPD01000004">
    <property type="protein sequence ID" value="TMV07002.1"/>
    <property type="molecule type" value="Genomic_DNA"/>
</dbReference>
<organism evidence="9 10">
    <name type="scientific">Ruegeria sediminis</name>
    <dbReference type="NCBI Taxonomy" id="2583820"/>
    <lineage>
        <taxon>Bacteria</taxon>
        <taxon>Pseudomonadati</taxon>
        <taxon>Pseudomonadota</taxon>
        <taxon>Alphaproteobacteria</taxon>
        <taxon>Rhodobacterales</taxon>
        <taxon>Roseobacteraceae</taxon>
        <taxon>Ruegeria</taxon>
    </lineage>
</organism>
<comment type="similarity">
    <text evidence="2">Belongs to the asparagine synthetase family.</text>
</comment>
<dbReference type="CDD" id="cd00712">
    <property type="entry name" value="AsnB"/>
    <property type="match status" value="1"/>
</dbReference>
<protein>
    <recommendedName>
        <fullName evidence="3">asparagine synthase (glutamine-hydrolyzing)</fullName>
        <ecNumber evidence="3">6.3.5.4</ecNumber>
    </recommendedName>
</protein>
<dbReference type="PIRSF" id="PIRSF001589">
    <property type="entry name" value="Asn_synthetase_glu-h"/>
    <property type="match status" value="1"/>
</dbReference>
<dbReference type="SUPFAM" id="SSF52402">
    <property type="entry name" value="Adenine nucleotide alpha hydrolases-like"/>
    <property type="match status" value="1"/>
</dbReference>
<dbReference type="RefSeq" id="WP_138842843.1">
    <property type="nucleotide sequence ID" value="NZ_VCPD01000004.1"/>
</dbReference>
<evidence type="ECO:0000256" key="5">
    <source>
        <dbReference type="ARBA" id="ARBA00022840"/>
    </source>
</evidence>
<dbReference type="InterPro" id="IPR014729">
    <property type="entry name" value="Rossmann-like_a/b/a_fold"/>
</dbReference>
<dbReference type="CDD" id="cd01991">
    <property type="entry name" value="Asn_synthase_B_C"/>
    <property type="match status" value="1"/>
</dbReference>
<keyword evidence="9" id="KW-0436">Ligase</keyword>
<dbReference type="Pfam" id="PF00733">
    <property type="entry name" value="Asn_synthase"/>
    <property type="match status" value="1"/>
</dbReference>
<evidence type="ECO:0000256" key="4">
    <source>
        <dbReference type="ARBA" id="ARBA00022741"/>
    </source>
</evidence>
<dbReference type="InterPro" id="IPR051786">
    <property type="entry name" value="ASN_synthetase/amidase"/>
</dbReference>
<dbReference type="NCBIfam" id="TIGR01536">
    <property type="entry name" value="asn_synth_AEB"/>
    <property type="match status" value="1"/>
</dbReference>
<dbReference type="InterPro" id="IPR033738">
    <property type="entry name" value="AsnB_N"/>
</dbReference>
<dbReference type="InterPro" id="IPR006426">
    <property type="entry name" value="Asn_synth_AEB"/>
</dbReference>
<dbReference type="InterPro" id="IPR001962">
    <property type="entry name" value="Asn_synthase"/>
</dbReference>
<reference evidence="9 10" key="1">
    <citation type="submission" date="2019-05" db="EMBL/GenBank/DDBJ databases">
        <title>Ruegeria sp. nov., isolated from tidal flat.</title>
        <authorList>
            <person name="Kim W."/>
        </authorList>
    </citation>
    <scope>NUCLEOTIDE SEQUENCE [LARGE SCALE GENOMIC DNA]</scope>
    <source>
        <strain evidence="9 10">CAU 1488</strain>
    </source>
</reference>
<dbReference type="Gene3D" id="3.40.50.620">
    <property type="entry name" value="HUPs"/>
    <property type="match status" value="2"/>
</dbReference>
<dbReference type="SUPFAM" id="SSF56235">
    <property type="entry name" value="N-terminal nucleophile aminohydrolases (Ntn hydrolases)"/>
    <property type="match status" value="1"/>
</dbReference>
<dbReference type="InterPro" id="IPR029055">
    <property type="entry name" value="Ntn_hydrolases_N"/>
</dbReference>
<gene>
    <name evidence="9" type="primary">asnB</name>
    <name evidence="9" type="ORF">FGK63_12870</name>
</gene>
<evidence type="ECO:0000256" key="6">
    <source>
        <dbReference type="ARBA" id="ARBA00022962"/>
    </source>
</evidence>
<dbReference type="Gene3D" id="3.60.20.10">
    <property type="entry name" value="Glutamine Phosphoribosylpyrophosphate, subunit 1, domain 1"/>
    <property type="match status" value="1"/>
</dbReference>
<keyword evidence="10" id="KW-1185">Reference proteome</keyword>
<feature type="domain" description="Glutamine amidotransferase type-2" evidence="8">
    <location>
        <begin position="2"/>
        <end position="217"/>
    </location>
</feature>
<comment type="caution">
    <text evidence="9">The sequence shown here is derived from an EMBL/GenBank/DDBJ whole genome shotgun (WGS) entry which is preliminary data.</text>
</comment>
<dbReference type="EC" id="6.3.5.4" evidence="3"/>
<accession>A0ABY2WW72</accession>
<dbReference type="PANTHER" id="PTHR43284">
    <property type="entry name" value="ASPARAGINE SYNTHETASE (GLUTAMINE-HYDROLYZING)"/>
    <property type="match status" value="1"/>
</dbReference>
<name>A0ABY2WW72_9RHOB</name>
<evidence type="ECO:0000256" key="1">
    <source>
        <dbReference type="ARBA" id="ARBA00005187"/>
    </source>
</evidence>
<keyword evidence="5" id="KW-0067">ATP-binding</keyword>
<evidence type="ECO:0000259" key="8">
    <source>
        <dbReference type="PROSITE" id="PS51278"/>
    </source>
</evidence>
<comment type="catalytic activity">
    <reaction evidence="7">
        <text>L-aspartate + L-glutamine + ATP + H2O = L-asparagine + L-glutamate + AMP + diphosphate + H(+)</text>
        <dbReference type="Rhea" id="RHEA:12228"/>
        <dbReference type="ChEBI" id="CHEBI:15377"/>
        <dbReference type="ChEBI" id="CHEBI:15378"/>
        <dbReference type="ChEBI" id="CHEBI:29985"/>
        <dbReference type="ChEBI" id="CHEBI:29991"/>
        <dbReference type="ChEBI" id="CHEBI:30616"/>
        <dbReference type="ChEBI" id="CHEBI:33019"/>
        <dbReference type="ChEBI" id="CHEBI:58048"/>
        <dbReference type="ChEBI" id="CHEBI:58359"/>
        <dbReference type="ChEBI" id="CHEBI:456215"/>
        <dbReference type="EC" id="6.3.5.4"/>
    </reaction>
</comment>
<keyword evidence="6" id="KW-0315">Glutamine amidotransferase</keyword>
<evidence type="ECO:0000256" key="2">
    <source>
        <dbReference type="ARBA" id="ARBA00005752"/>
    </source>
</evidence>
<evidence type="ECO:0000256" key="3">
    <source>
        <dbReference type="ARBA" id="ARBA00012737"/>
    </source>
</evidence>
<proteinExistence type="inferred from homology"/>
<dbReference type="PANTHER" id="PTHR43284:SF1">
    <property type="entry name" value="ASPARAGINE SYNTHETASE"/>
    <property type="match status" value="1"/>
</dbReference>
<evidence type="ECO:0000313" key="9">
    <source>
        <dbReference type="EMBL" id="TMV07002.1"/>
    </source>
</evidence>